<dbReference type="InterPro" id="IPR050861">
    <property type="entry name" value="Dihydroxyacetone_Kinase"/>
</dbReference>
<protein>
    <recommendedName>
        <fullName evidence="8">Dihydroxyacetone kinase</fullName>
    </recommendedName>
</protein>
<evidence type="ECO:0000313" key="6">
    <source>
        <dbReference type="EMBL" id="KOG91236.1"/>
    </source>
</evidence>
<feature type="domain" description="PTS EIIA type-4" evidence="4">
    <location>
        <begin position="261"/>
        <end position="386"/>
    </location>
</feature>
<proteinExistence type="predicted"/>
<comment type="caution">
    <text evidence="6">The sequence shown here is derived from an EMBL/GenBank/DDBJ whole genome shotgun (WGS) entry which is preliminary data.</text>
</comment>
<dbReference type="InterPro" id="IPR036117">
    <property type="entry name" value="DhaL_dom_sf"/>
</dbReference>
<evidence type="ECO:0000313" key="7">
    <source>
        <dbReference type="Proteomes" id="UP000037020"/>
    </source>
</evidence>
<dbReference type="SMART" id="SM01120">
    <property type="entry name" value="Dak2"/>
    <property type="match status" value="1"/>
</dbReference>
<evidence type="ECO:0008006" key="8">
    <source>
        <dbReference type="Google" id="ProtNLM"/>
    </source>
</evidence>
<evidence type="ECO:0000256" key="1">
    <source>
        <dbReference type="ARBA" id="ARBA00022679"/>
    </source>
</evidence>
<feature type="compositionally biased region" description="Basic and acidic residues" evidence="3">
    <location>
        <begin position="248"/>
        <end position="257"/>
    </location>
</feature>
<reference evidence="6 7" key="1">
    <citation type="submission" date="2015-07" db="EMBL/GenBank/DDBJ databases">
        <authorList>
            <person name="Ju K.-S."/>
            <person name="Doroghazi J.R."/>
            <person name="Metcalf W.W."/>
        </authorList>
    </citation>
    <scope>NUCLEOTIDE SEQUENCE [LARGE SCALE GENOMIC DNA]</scope>
    <source>
        <strain evidence="6 7">NRRL B-3589</strain>
    </source>
</reference>
<dbReference type="Gene3D" id="3.40.50.510">
    <property type="entry name" value="Phosphotransferase system, mannose-type IIA component"/>
    <property type="match status" value="1"/>
</dbReference>
<dbReference type="InterPro" id="IPR004701">
    <property type="entry name" value="PTS_EIIA_man-typ"/>
</dbReference>
<dbReference type="Pfam" id="PF03610">
    <property type="entry name" value="EIIA-man"/>
    <property type="match status" value="1"/>
</dbReference>
<dbReference type="SUPFAM" id="SSF101473">
    <property type="entry name" value="DhaL-like"/>
    <property type="match status" value="1"/>
</dbReference>
<keyword evidence="2" id="KW-0418">Kinase</keyword>
<dbReference type="PANTHER" id="PTHR28629:SF4">
    <property type="entry name" value="TRIOKINASE_FMN CYCLASE"/>
    <property type="match status" value="1"/>
</dbReference>
<dbReference type="PROSITE" id="PS51096">
    <property type="entry name" value="PTS_EIIA_TYPE_4"/>
    <property type="match status" value="1"/>
</dbReference>
<dbReference type="PROSITE" id="PS51480">
    <property type="entry name" value="DHAL"/>
    <property type="match status" value="1"/>
</dbReference>
<organism evidence="6 7">
    <name type="scientific">Streptomyces varsoviensis</name>
    <dbReference type="NCBI Taxonomy" id="67373"/>
    <lineage>
        <taxon>Bacteria</taxon>
        <taxon>Bacillati</taxon>
        <taxon>Actinomycetota</taxon>
        <taxon>Actinomycetes</taxon>
        <taxon>Kitasatosporales</taxon>
        <taxon>Streptomycetaceae</taxon>
        <taxon>Streptomyces</taxon>
    </lineage>
</organism>
<feature type="domain" description="DhaL" evidence="5">
    <location>
        <begin position="8"/>
        <end position="208"/>
    </location>
</feature>
<evidence type="ECO:0000256" key="2">
    <source>
        <dbReference type="ARBA" id="ARBA00022777"/>
    </source>
</evidence>
<dbReference type="NCBIfam" id="TIGR02365">
    <property type="entry name" value="dha_L_ycgS"/>
    <property type="match status" value="1"/>
</dbReference>
<dbReference type="Pfam" id="PF02734">
    <property type="entry name" value="Dak2"/>
    <property type="match status" value="1"/>
</dbReference>
<dbReference type="EMBL" id="LGUT01000349">
    <property type="protein sequence ID" value="KOG91236.1"/>
    <property type="molecule type" value="Genomic_DNA"/>
</dbReference>
<dbReference type="InterPro" id="IPR036662">
    <property type="entry name" value="PTS_EIIA_man-typ_sf"/>
</dbReference>
<feature type="region of interest" description="Disordered" evidence="3">
    <location>
        <begin position="221"/>
        <end position="257"/>
    </location>
</feature>
<dbReference type="PANTHER" id="PTHR28629">
    <property type="entry name" value="TRIOKINASE/FMN CYCLASE"/>
    <property type="match status" value="1"/>
</dbReference>
<keyword evidence="7" id="KW-1185">Reference proteome</keyword>
<dbReference type="SUPFAM" id="SSF53062">
    <property type="entry name" value="PTS system fructose IIA component-like"/>
    <property type="match status" value="1"/>
</dbReference>
<sequence length="386" mass="38776">MSVTLDTAFFRRFLARATQVFVAEAAHLTDLDAAIGDADHGANLKRGFTSAGRVIADEAPATPGALLTAVGMHLTNTVGGASGPLYGTVLRRMGKVLGEDPVVEPPALGKALTAAVASVRRLGDSAPGDATMVDALAPAAEAYTSALADGGDVVAALDAAARAAHQGAEATVPLQARRGRASYLGERSIGHQDPGAASSAMLITALYEATDTGLPEVFEGAEAEEEATSEGETAAAPATQSPQPAAGEKADVKKEPKENGRVGVVLVSHSRDVAASTADLAKALVLSLIGGLPDGGIGTSAELIRRAIADVDEGKGVVVLCDMGSAVLTVKEILADPAGNGVPEDLRIADAPFVEGAVAALVTASVGGDADMVTAATDDARGYRKV</sequence>
<dbReference type="Proteomes" id="UP000037020">
    <property type="component" value="Unassembled WGS sequence"/>
</dbReference>
<dbReference type="Gene3D" id="1.25.40.340">
    <property type="match status" value="1"/>
</dbReference>
<dbReference type="InterPro" id="IPR012737">
    <property type="entry name" value="DhaK_L_YcgS"/>
</dbReference>
<accession>A0ABR5JCX0</accession>
<keyword evidence="1" id="KW-0808">Transferase</keyword>
<dbReference type="InterPro" id="IPR004007">
    <property type="entry name" value="DhaL_dom"/>
</dbReference>
<evidence type="ECO:0000256" key="3">
    <source>
        <dbReference type="SAM" id="MobiDB-lite"/>
    </source>
</evidence>
<evidence type="ECO:0000259" key="4">
    <source>
        <dbReference type="PROSITE" id="PS51096"/>
    </source>
</evidence>
<gene>
    <name evidence="6" type="ORF">ADK38_04280</name>
</gene>
<feature type="compositionally biased region" description="Low complexity" evidence="3">
    <location>
        <begin position="230"/>
        <end position="246"/>
    </location>
</feature>
<evidence type="ECO:0000259" key="5">
    <source>
        <dbReference type="PROSITE" id="PS51480"/>
    </source>
</evidence>
<name>A0ABR5JCX0_9ACTN</name>